<accession>A0A8J3NJ75</accession>
<dbReference type="AlphaFoldDB" id="A0A8J3NJ75"/>
<protein>
    <recommendedName>
        <fullName evidence="3">DUF1877 family protein</fullName>
    </recommendedName>
</protein>
<organism evidence="1 2">
    <name type="scientific">Catellatospora bangladeshensis</name>
    <dbReference type="NCBI Taxonomy" id="310355"/>
    <lineage>
        <taxon>Bacteria</taxon>
        <taxon>Bacillati</taxon>
        <taxon>Actinomycetota</taxon>
        <taxon>Actinomycetes</taxon>
        <taxon>Micromonosporales</taxon>
        <taxon>Micromonosporaceae</taxon>
        <taxon>Catellatospora</taxon>
    </lineage>
</organism>
<comment type="caution">
    <text evidence="1">The sequence shown here is derived from an EMBL/GenBank/DDBJ whole genome shotgun (WGS) entry which is preliminary data.</text>
</comment>
<dbReference type="RefSeq" id="WP_203746246.1">
    <property type="nucleotide sequence ID" value="NZ_BONF01000016.1"/>
</dbReference>
<keyword evidence="2" id="KW-1185">Reference proteome</keyword>
<dbReference type="Proteomes" id="UP000601223">
    <property type="component" value="Unassembled WGS sequence"/>
</dbReference>
<dbReference type="EMBL" id="BONF01000016">
    <property type="protein sequence ID" value="GIF81673.1"/>
    <property type="molecule type" value="Genomic_DNA"/>
</dbReference>
<evidence type="ECO:0000313" key="2">
    <source>
        <dbReference type="Proteomes" id="UP000601223"/>
    </source>
</evidence>
<gene>
    <name evidence="1" type="ORF">Cba03nite_30220</name>
</gene>
<reference evidence="1 2" key="1">
    <citation type="submission" date="2021-01" db="EMBL/GenBank/DDBJ databases">
        <title>Whole genome shotgun sequence of Catellatospora bangladeshensis NBRC 107357.</title>
        <authorList>
            <person name="Komaki H."/>
            <person name="Tamura T."/>
        </authorList>
    </citation>
    <scope>NUCLEOTIDE SEQUENCE [LARGE SCALE GENOMIC DNA]</scope>
    <source>
        <strain evidence="1 2">NBRC 107357</strain>
    </source>
</reference>
<sequence>MGVVVDYFAATEAEFAALGLDGSPYQQDLLVVHRKGWLDGLPSLAAELTGRDRSEFGREIPLSPQDEDYEGPLLLGVPAGARLALAEVPDERLAEYADDELLDEFETRWVAAIRDLARHAQATGRELYCYSIW</sequence>
<name>A0A8J3NJ75_9ACTN</name>
<evidence type="ECO:0008006" key="3">
    <source>
        <dbReference type="Google" id="ProtNLM"/>
    </source>
</evidence>
<proteinExistence type="predicted"/>
<evidence type="ECO:0000313" key="1">
    <source>
        <dbReference type="EMBL" id="GIF81673.1"/>
    </source>
</evidence>